<keyword evidence="4" id="KW-1185">Reference proteome</keyword>
<dbReference type="InterPro" id="IPR001680">
    <property type="entry name" value="WD40_rpt"/>
</dbReference>
<sequence length="347" mass="36531">MSGLLDANEMLDKRGVSATFDAFVTGACFDRAGRYFTASLGDGRVVVRDVIAGSWTDHAMHDGAVLAIAPDIDAHGVLTGGDDGRLRRLDPVSGIALDIASYGMKWVEHVASIADRRAPVRAAAVGRNILLLDGQGGLVRILTHPSTVSGIAFDTKGRRIAASHYNGASVWFVRSDNAKPQVFEWKGSHIGIALHPDLAAVATAMQENALHGWRLPDGQHMRMSGYPAKPESIGFTRSGKWLASAGAEAIVLWPFFGGGPMGKVPLELAAGETIIKRVACHPQHEVVAAGYADGSVIVADIARERILSIAAPGRGAISALGWSADGAYLGFGTGTGFIAVVDFSRKD</sequence>
<dbReference type="InterPro" id="IPR015943">
    <property type="entry name" value="WD40/YVTN_repeat-like_dom_sf"/>
</dbReference>
<organism evidence="3 4">
    <name type="scientific">Acidiphilium iwatense</name>
    <dbReference type="NCBI Taxonomy" id="768198"/>
    <lineage>
        <taxon>Bacteria</taxon>
        <taxon>Pseudomonadati</taxon>
        <taxon>Pseudomonadota</taxon>
        <taxon>Alphaproteobacteria</taxon>
        <taxon>Acetobacterales</taxon>
        <taxon>Acidocellaceae</taxon>
        <taxon>Acidiphilium</taxon>
    </lineage>
</organism>
<evidence type="ECO:0000256" key="1">
    <source>
        <dbReference type="ARBA" id="ARBA00022574"/>
    </source>
</evidence>
<protein>
    <submittedName>
        <fullName evidence="3">WD40 repeat domain-containing protein</fullName>
    </submittedName>
</protein>
<evidence type="ECO:0000313" key="3">
    <source>
        <dbReference type="EMBL" id="MCF3947782.1"/>
    </source>
</evidence>
<dbReference type="Proteomes" id="UP001521209">
    <property type="component" value="Unassembled WGS sequence"/>
</dbReference>
<keyword evidence="1" id="KW-0853">WD repeat</keyword>
<reference evidence="3 4" key="1">
    <citation type="submission" date="2022-01" db="EMBL/GenBank/DDBJ databases">
        <authorList>
            <person name="Won M."/>
            <person name="Kim S.-J."/>
            <person name="Kwon S.-W."/>
        </authorList>
    </citation>
    <scope>NUCLEOTIDE SEQUENCE [LARGE SCALE GENOMIC DNA]</scope>
    <source>
        <strain evidence="3 4">KCTC 23505</strain>
    </source>
</reference>
<dbReference type="RefSeq" id="WP_235705056.1">
    <property type="nucleotide sequence ID" value="NZ_JAKGBZ010000030.1"/>
</dbReference>
<dbReference type="SMART" id="SM00320">
    <property type="entry name" value="WD40"/>
    <property type="match status" value="6"/>
</dbReference>
<proteinExistence type="predicted"/>
<dbReference type="PANTHER" id="PTHR13720">
    <property type="entry name" value="WD-40 REPEAT PROTEIN"/>
    <property type="match status" value="1"/>
</dbReference>
<dbReference type="PANTHER" id="PTHR13720:SF33">
    <property type="entry name" value="HELP DOMAIN-CONTAINING PROTEIN"/>
    <property type="match status" value="1"/>
</dbReference>
<dbReference type="SUPFAM" id="SSF50978">
    <property type="entry name" value="WD40 repeat-like"/>
    <property type="match status" value="1"/>
</dbReference>
<dbReference type="InterPro" id="IPR050630">
    <property type="entry name" value="WD_repeat_EMAP"/>
</dbReference>
<keyword evidence="2" id="KW-0677">Repeat</keyword>
<comment type="caution">
    <text evidence="3">The sequence shown here is derived from an EMBL/GenBank/DDBJ whole genome shotgun (WGS) entry which is preliminary data.</text>
</comment>
<evidence type="ECO:0000256" key="2">
    <source>
        <dbReference type="ARBA" id="ARBA00022737"/>
    </source>
</evidence>
<accession>A0ABS9DYF3</accession>
<dbReference type="Gene3D" id="2.130.10.10">
    <property type="entry name" value="YVTN repeat-like/Quinoprotein amine dehydrogenase"/>
    <property type="match status" value="2"/>
</dbReference>
<gene>
    <name evidence="3" type="ORF">L2A60_13950</name>
</gene>
<name>A0ABS9DYF3_9PROT</name>
<dbReference type="EMBL" id="JAKGBZ010000030">
    <property type="protein sequence ID" value="MCF3947782.1"/>
    <property type="molecule type" value="Genomic_DNA"/>
</dbReference>
<evidence type="ECO:0000313" key="4">
    <source>
        <dbReference type="Proteomes" id="UP001521209"/>
    </source>
</evidence>
<dbReference type="InterPro" id="IPR036322">
    <property type="entry name" value="WD40_repeat_dom_sf"/>
</dbReference>